<evidence type="ECO:0000313" key="3">
    <source>
        <dbReference type="Proteomes" id="UP000287651"/>
    </source>
</evidence>
<sequence length="165" mass="18113">PGTSPPATCSLDHLQLGLCLDVLRGLVHLGAGNPIENACCSMLHGPLELEAAVCLCTAITLRILNLDIYNFASVRFSIAYFSLCPRFSCTCRCPSRRTPSHLHCPTAHGNSKGRHFPRSSFGWRTAKSKATSAVTLCQFMNDKSTSVSRLHREPCCRFPHCKHIS</sequence>
<dbReference type="AlphaFoldDB" id="A0A426ZJE2"/>
<protein>
    <recommendedName>
        <fullName evidence="1">Hydrophobic seed protein domain-containing protein</fullName>
    </recommendedName>
</protein>
<dbReference type="SUPFAM" id="SSF47699">
    <property type="entry name" value="Bifunctional inhibitor/lipid-transfer protein/seed storage 2S albumin"/>
    <property type="match status" value="1"/>
</dbReference>
<reference evidence="2 3" key="1">
    <citation type="journal article" date="2014" name="Agronomy (Basel)">
        <title>A Draft Genome Sequence for Ensete ventricosum, the Drought-Tolerant Tree Against Hunger.</title>
        <authorList>
            <person name="Harrison J."/>
            <person name="Moore K.A."/>
            <person name="Paszkiewicz K."/>
            <person name="Jones T."/>
            <person name="Grant M."/>
            <person name="Ambacheew D."/>
            <person name="Muzemil S."/>
            <person name="Studholme D.J."/>
        </authorList>
    </citation>
    <scope>NUCLEOTIDE SEQUENCE [LARGE SCALE GENOMIC DNA]</scope>
</reference>
<dbReference type="InterPro" id="IPR027923">
    <property type="entry name" value="Hydrophob_seed_dom"/>
</dbReference>
<comment type="caution">
    <text evidence="2">The sequence shown here is derived from an EMBL/GenBank/DDBJ whole genome shotgun (WGS) entry which is preliminary data.</text>
</comment>
<accession>A0A426ZJE2</accession>
<name>A0A426ZJE2_ENSVE</name>
<feature type="non-terminal residue" evidence="2">
    <location>
        <position position="1"/>
    </location>
</feature>
<dbReference type="Gene3D" id="1.10.110.10">
    <property type="entry name" value="Plant lipid-transfer and hydrophobic proteins"/>
    <property type="match status" value="1"/>
</dbReference>
<dbReference type="Pfam" id="PF14547">
    <property type="entry name" value="Hydrophob_seed"/>
    <property type="match status" value="1"/>
</dbReference>
<dbReference type="PANTHER" id="PTHR31731">
    <property type="match status" value="1"/>
</dbReference>
<dbReference type="InterPro" id="IPR036312">
    <property type="entry name" value="Bifun_inhib/LTP/seed_sf"/>
</dbReference>
<dbReference type="Proteomes" id="UP000287651">
    <property type="component" value="Unassembled WGS sequence"/>
</dbReference>
<organism evidence="2 3">
    <name type="scientific">Ensete ventricosum</name>
    <name type="common">Abyssinian banana</name>
    <name type="synonym">Musa ensete</name>
    <dbReference type="NCBI Taxonomy" id="4639"/>
    <lineage>
        <taxon>Eukaryota</taxon>
        <taxon>Viridiplantae</taxon>
        <taxon>Streptophyta</taxon>
        <taxon>Embryophyta</taxon>
        <taxon>Tracheophyta</taxon>
        <taxon>Spermatophyta</taxon>
        <taxon>Magnoliopsida</taxon>
        <taxon>Liliopsida</taxon>
        <taxon>Zingiberales</taxon>
        <taxon>Musaceae</taxon>
        <taxon>Ensete</taxon>
    </lineage>
</organism>
<evidence type="ECO:0000259" key="1">
    <source>
        <dbReference type="Pfam" id="PF14547"/>
    </source>
</evidence>
<feature type="domain" description="Hydrophobic seed protein" evidence="1">
    <location>
        <begin position="8"/>
        <end position="70"/>
    </location>
</feature>
<dbReference type="InterPro" id="IPR051636">
    <property type="entry name" value="Plant_LTP/defense-related"/>
</dbReference>
<gene>
    <name evidence="2" type="ORF">B296_00002516</name>
</gene>
<dbReference type="EMBL" id="AMZH03006332">
    <property type="protein sequence ID" value="RRT64090.1"/>
    <property type="molecule type" value="Genomic_DNA"/>
</dbReference>
<evidence type="ECO:0000313" key="2">
    <source>
        <dbReference type="EMBL" id="RRT64090.1"/>
    </source>
</evidence>
<proteinExistence type="predicted"/>